<protein>
    <recommendedName>
        <fullName evidence="1">RWD domain-containing protein</fullName>
    </recommendedName>
</protein>
<dbReference type="AlphaFoldDB" id="A0ABD1F2A9"/>
<dbReference type="Proteomes" id="UP001566132">
    <property type="component" value="Unassembled WGS sequence"/>
</dbReference>
<reference evidence="2 3" key="1">
    <citation type="submission" date="2024-05" db="EMBL/GenBank/DDBJ databases">
        <title>Genetic variation in Jamaican populations of the coffee berry borer (Hypothenemus hampei).</title>
        <authorList>
            <person name="Errbii M."/>
            <person name="Myrie A."/>
        </authorList>
    </citation>
    <scope>NUCLEOTIDE SEQUENCE [LARGE SCALE GENOMIC DNA]</scope>
    <source>
        <strain evidence="2">JA-Hopewell-2020-01-JO</strain>
        <tissue evidence="2">Whole body</tissue>
    </source>
</reference>
<dbReference type="Pfam" id="PF05773">
    <property type="entry name" value="RWD"/>
    <property type="match status" value="1"/>
</dbReference>
<sequence>MTQTETNLLENLQLQLEELESLQAMFYNPGEIKIEDAGVFFEIKEFVAGKLNVVPPRLGYVVNLLIEGKKFEMCVSLSHDYPFVKPEIFLRSHLLNKVQHVELNKKIGEFLTGLPEGEPCIFTIISWLQDNAHDYCTLEKLENSNESYQEQDDKVLARYWIYSHHIYSKTKRKALTELAHQLNINGFVLPGKPGIICVEGNACDVNEWWQTVKSMNWKRIFCKVTESNKEETKSTNFLKFHGFVEKVFENHGPKYNHMNMGEFFKYLDEHQLAYIFKDLFGVEARSS</sequence>
<dbReference type="EMBL" id="JBDJPC010000003">
    <property type="protein sequence ID" value="KAL1509269.1"/>
    <property type="molecule type" value="Genomic_DNA"/>
</dbReference>
<dbReference type="InterPro" id="IPR006575">
    <property type="entry name" value="RWD_dom"/>
</dbReference>
<organism evidence="2 3">
    <name type="scientific">Hypothenemus hampei</name>
    <name type="common">Coffee berry borer</name>
    <dbReference type="NCBI Taxonomy" id="57062"/>
    <lineage>
        <taxon>Eukaryota</taxon>
        <taxon>Metazoa</taxon>
        <taxon>Ecdysozoa</taxon>
        <taxon>Arthropoda</taxon>
        <taxon>Hexapoda</taxon>
        <taxon>Insecta</taxon>
        <taxon>Pterygota</taxon>
        <taxon>Neoptera</taxon>
        <taxon>Endopterygota</taxon>
        <taxon>Coleoptera</taxon>
        <taxon>Polyphaga</taxon>
        <taxon>Cucujiformia</taxon>
        <taxon>Curculionidae</taxon>
        <taxon>Scolytinae</taxon>
        <taxon>Hypothenemus</taxon>
    </lineage>
</organism>
<evidence type="ECO:0000259" key="1">
    <source>
        <dbReference type="PROSITE" id="PS50908"/>
    </source>
</evidence>
<dbReference type="InterPro" id="IPR016135">
    <property type="entry name" value="UBQ-conjugating_enzyme/RWD"/>
</dbReference>
<name>A0ABD1F2A9_HYPHA</name>
<comment type="caution">
    <text evidence="2">The sequence shown here is derived from an EMBL/GenBank/DDBJ whole genome shotgun (WGS) entry which is preliminary data.</text>
</comment>
<proteinExistence type="predicted"/>
<evidence type="ECO:0000313" key="3">
    <source>
        <dbReference type="Proteomes" id="UP001566132"/>
    </source>
</evidence>
<dbReference type="SMART" id="SM00591">
    <property type="entry name" value="RWD"/>
    <property type="match status" value="1"/>
</dbReference>
<gene>
    <name evidence="2" type="ORF">ABEB36_004032</name>
</gene>
<dbReference type="Gene3D" id="3.10.110.10">
    <property type="entry name" value="Ubiquitin Conjugating Enzyme"/>
    <property type="match status" value="1"/>
</dbReference>
<dbReference type="CDD" id="cd24163">
    <property type="entry name" value="RWDD2_C"/>
    <property type="match status" value="1"/>
</dbReference>
<dbReference type="InterPro" id="IPR059181">
    <property type="entry name" value="RWDD2A-B_C"/>
</dbReference>
<evidence type="ECO:0000313" key="2">
    <source>
        <dbReference type="EMBL" id="KAL1509269.1"/>
    </source>
</evidence>
<keyword evidence="3" id="KW-1185">Reference proteome</keyword>
<feature type="domain" description="RWD" evidence="1">
    <location>
        <begin position="17"/>
        <end position="135"/>
    </location>
</feature>
<dbReference type="PANTHER" id="PTHR15955">
    <property type="entry name" value="RWD DOMAIN CONTAINING PROTEIN 2"/>
    <property type="match status" value="1"/>
</dbReference>
<dbReference type="Pfam" id="PF06544">
    <property type="entry name" value="Prp3_C"/>
    <property type="match status" value="1"/>
</dbReference>
<dbReference type="InterPro" id="IPR010541">
    <property type="entry name" value="Prp3_C"/>
</dbReference>
<dbReference type="PROSITE" id="PS50908">
    <property type="entry name" value="RWD"/>
    <property type="match status" value="1"/>
</dbReference>
<dbReference type="SUPFAM" id="SSF54495">
    <property type="entry name" value="UBC-like"/>
    <property type="match status" value="1"/>
</dbReference>
<accession>A0ABD1F2A9</accession>
<dbReference type="PIRSF" id="PIRSF038021">
    <property type="entry name" value="UCP038021_RWDD2"/>
    <property type="match status" value="1"/>
</dbReference>
<dbReference type="CDD" id="cd23829">
    <property type="entry name" value="RWD_RWDD2"/>
    <property type="match status" value="1"/>
</dbReference>
<dbReference type="PANTHER" id="PTHR15955:SF8">
    <property type="entry name" value="RWD DOMAIN-CONTAINING PROTEIN 2B-RELATED"/>
    <property type="match status" value="1"/>
</dbReference>
<dbReference type="InterPro" id="IPR017359">
    <property type="entry name" value="Phi-like"/>
</dbReference>